<evidence type="ECO:0000313" key="2">
    <source>
        <dbReference type="Proteomes" id="UP000546701"/>
    </source>
</evidence>
<name>A0A7W9F4T7_9SPHN</name>
<evidence type="ECO:0000313" key="1">
    <source>
        <dbReference type="EMBL" id="MBB5730805.1"/>
    </source>
</evidence>
<keyword evidence="2" id="KW-1185">Reference proteome</keyword>
<sequence>MDLKSINPYVYAMWDEYRTLGSYYYEETSPETLASIEAEVGAKLPGDYKEFALKSPASMQSQGRVRICSTASFRAEP</sequence>
<dbReference type="EMBL" id="JACIJR010000009">
    <property type="protein sequence ID" value="MBB5730805.1"/>
    <property type="molecule type" value="Genomic_DNA"/>
</dbReference>
<comment type="caution">
    <text evidence="1">The sequence shown here is derived from an EMBL/GenBank/DDBJ whole genome shotgun (WGS) entry which is preliminary data.</text>
</comment>
<dbReference type="Proteomes" id="UP000546701">
    <property type="component" value="Unassembled WGS sequence"/>
</dbReference>
<proteinExistence type="predicted"/>
<dbReference type="SUPFAM" id="SSF160631">
    <property type="entry name" value="SMI1/KNR4-like"/>
    <property type="match status" value="1"/>
</dbReference>
<dbReference type="AlphaFoldDB" id="A0A7W9F4T7"/>
<evidence type="ECO:0008006" key="3">
    <source>
        <dbReference type="Google" id="ProtNLM"/>
    </source>
</evidence>
<protein>
    <recommendedName>
        <fullName evidence="3">SMI1/KNR4 family protein</fullName>
    </recommendedName>
</protein>
<reference evidence="1 2" key="1">
    <citation type="submission" date="2020-08" db="EMBL/GenBank/DDBJ databases">
        <title>Genomic Encyclopedia of Type Strains, Phase IV (KMG-IV): sequencing the most valuable type-strain genomes for metagenomic binning, comparative biology and taxonomic classification.</title>
        <authorList>
            <person name="Goeker M."/>
        </authorList>
    </citation>
    <scope>NUCLEOTIDE SEQUENCE [LARGE SCALE GENOMIC DNA]</scope>
    <source>
        <strain evidence="1 2">DSM 103336</strain>
    </source>
</reference>
<organism evidence="1 2">
    <name type="scientific">Sphingomonas prati</name>
    <dbReference type="NCBI Taxonomy" id="1843237"/>
    <lineage>
        <taxon>Bacteria</taxon>
        <taxon>Pseudomonadati</taxon>
        <taxon>Pseudomonadota</taxon>
        <taxon>Alphaproteobacteria</taxon>
        <taxon>Sphingomonadales</taxon>
        <taxon>Sphingomonadaceae</taxon>
        <taxon>Sphingomonas</taxon>
    </lineage>
</organism>
<dbReference type="InterPro" id="IPR037883">
    <property type="entry name" value="Knr4/Smi1-like_sf"/>
</dbReference>
<accession>A0A7W9F4T7</accession>
<gene>
    <name evidence="1" type="ORF">FHS99_003312</name>
</gene>